<comment type="caution">
    <text evidence="2">The sequence shown here is derived from an EMBL/GenBank/DDBJ whole genome shotgun (WGS) entry which is preliminary data.</text>
</comment>
<organism evidence="2">
    <name type="scientific">bioreactor metagenome</name>
    <dbReference type="NCBI Taxonomy" id="1076179"/>
    <lineage>
        <taxon>unclassified sequences</taxon>
        <taxon>metagenomes</taxon>
        <taxon>ecological metagenomes</taxon>
    </lineage>
</organism>
<reference evidence="2" key="1">
    <citation type="submission" date="2019-08" db="EMBL/GenBank/DDBJ databases">
        <authorList>
            <person name="Kucharzyk K."/>
            <person name="Murdoch R.W."/>
            <person name="Higgins S."/>
            <person name="Loffler F."/>
        </authorList>
    </citation>
    <scope>NUCLEOTIDE SEQUENCE</scope>
</reference>
<dbReference type="AlphaFoldDB" id="A0A645EPK8"/>
<accession>A0A645EPK8</accession>
<gene>
    <name evidence="2" type="ORF">SDC9_149689</name>
</gene>
<evidence type="ECO:0008006" key="3">
    <source>
        <dbReference type="Google" id="ProtNLM"/>
    </source>
</evidence>
<keyword evidence="1" id="KW-0175">Coiled coil</keyword>
<sequence>MVTCHPGKQYSWKVFSCKAKRNTSESTTCTCHNKPIKAVEFEKEITNILVKYINLQGYSVSGLLETINQAKADSEDTVLKIESLKAKILHLQEEVKRIVRLKISTNDSFNSSLYEEQFNKTKMELTEKQKQLEDCETKCLENMQRSIDSTAIESFLNSDDKILSDKVIDSYVRKIVRISEQEFIVVLGKGFLTNEQAIDNLPRIQSKKPLFITKCENNGLNLIIKAIELEG</sequence>
<evidence type="ECO:0000313" key="2">
    <source>
        <dbReference type="EMBL" id="MPN02473.1"/>
    </source>
</evidence>
<evidence type="ECO:0000256" key="1">
    <source>
        <dbReference type="SAM" id="Coils"/>
    </source>
</evidence>
<dbReference type="EMBL" id="VSSQ01048425">
    <property type="protein sequence ID" value="MPN02473.1"/>
    <property type="molecule type" value="Genomic_DNA"/>
</dbReference>
<feature type="coiled-coil region" evidence="1">
    <location>
        <begin position="67"/>
        <end position="138"/>
    </location>
</feature>
<protein>
    <recommendedName>
        <fullName evidence="3">Recombinase zinc beta ribbon domain-containing protein</fullName>
    </recommendedName>
</protein>
<proteinExistence type="predicted"/>
<name>A0A645EPK8_9ZZZZ</name>